<dbReference type="InterPro" id="IPR001623">
    <property type="entry name" value="DnaJ_domain"/>
</dbReference>
<dbReference type="Pfam" id="PF00226">
    <property type="entry name" value="DnaJ"/>
    <property type="match status" value="1"/>
</dbReference>
<dbReference type="SUPFAM" id="SSF46565">
    <property type="entry name" value="Chaperone J-domain"/>
    <property type="match status" value="1"/>
</dbReference>
<dbReference type="EMBL" id="HF935944">
    <property type="protein sequence ID" value="CCX14225.1"/>
    <property type="molecule type" value="Genomic_DNA"/>
</dbReference>
<reference evidence="3 4" key="1">
    <citation type="journal article" date="2013" name="PLoS Genet.">
        <title>The genome and development-dependent transcriptomes of Pyronema confluens: a window into fungal evolution.</title>
        <authorList>
            <person name="Traeger S."/>
            <person name="Altegoer F."/>
            <person name="Freitag M."/>
            <person name="Gabaldon T."/>
            <person name="Kempken F."/>
            <person name="Kumar A."/>
            <person name="Marcet-Houben M."/>
            <person name="Poggeler S."/>
            <person name="Stajich J.E."/>
            <person name="Nowrousian M."/>
        </authorList>
    </citation>
    <scope>NUCLEOTIDE SEQUENCE [LARGE SCALE GENOMIC DNA]</scope>
    <source>
        <strain evidence="4">CBS 100304</strain>
        <tissue evidence="3">Vegetative mycelium</tissue>
    </source>
</reference>
<dbReference type="PRINTS" id="PR00625">
    <property type="entry name" value="JDOMAIN"/>
</dbReference>
<dbReference type="SMART" id="SM00271">
    <property type="entry name" value="DnaJ"/>
    <property type="match status" value="1"/>
</dbReference>
<name>U4L8J4_PYROM</name>
<dbReference type="PANTHER" id="PTHR24074">
    <property type="entry name" value="CO-CHAPERONE PROTEIN DJLA"/>
    <property type="match status" value="1"/>
</dbReference>
<feature type="domain" description="J" evidence="2">
    <location>
        <begin position="6"/>
        <end position="75"/>
    </location>
</feature>
<evidence type="ECO:0000256" key="1">
    <source>
        <dbReference type="SAM" id="MobiDB-lite"/>
    </source>
</evidence>
<accession>U4L8J4</accession>
<proteinExistence type="predicted"/>
<dbReference type="Proteomes" id="UP000018144">
    <property type="component" value="Unassembled WGS sequence"/>
</dbReference>
<evidence type="ECO:0000259" key="2">
    <source>
        <dbReference type="PROSITE" id="PS50076"/>
    </source>
</evidence>
<dbReference type="InterPro" id="IPR036869">
    <property type="entry name" value="J_dom_sf"/>
</dbReference>
<evidence type="ECO:0000313" key="3">
    <source>
        <dbReference type="EMBL" id="CCX14225.1"/>
    </source>
</evidence>
<evidence type="ECO:0000313" key="4">
    <source>
        <dbReference type="Proteomes" id="UP000018144"/>
    </source>
</evidence>
<sequence length="213" mass="23347">MSSNTDYYAALGVSQNASAQQIRDGYKRAALKTHPDRVAHNDPTRAARTKKFQQVNDAYYVLSDPIRRRDYDATRTYSRPSSEQRHSDSHWQDEQFGSAFEEMMNEAGLNEDPDPSTNNGNGASIWSVLGGLSGAALGFIVGNVPGLVIGAAAGNRLGAIRDRKGKSVYQVFQELPQNDKAKVLKFSFDIGFGGSENGESPARERRSGDIRTN</sequence>
<feature type="region of interest" description="Disordered" evidence="1">
    <location>
        <begin position="73"/>
        <end position="92"/>
    </location>
</feature>
<dbReference type="OMA" id="SVYTAFQ"/>
<dbReference type="OrthoDB" id="442087at2759"/>
<dbReference type="Gene3D" id="1.10.287.110">
    <property type="entry name" value="DnaJ domain"/>
    <property type="match status" value="1"/>
</dbReference>
<keyword evidence="4" id="KW-1185">Reference proteome</keyword>
<dbReference type="AlphaFoldDB" id="U4L8J4"/>
<feature type="compositionally biased region" description="Basic and acidic residues" evidence="1">
    <location>
        <begin position="82"/>
        <end position="92"/>
    </location>
</feature>
<protein>
    <submittedName>
        <fullName evidence="3">Similar to Uncharacterized J domain-containing protein C63.13 acc. no. Q9Y7T9</fullName>
    </submittedName>
</protein>
<dbReference type="PROSITE" id="PS50076">
    <property type="entry name" value="DNAJ_2"/>
    <property type="match status" value="1"/>
</dbReference>
<dbReference type="eggNOG" id="KOG0714">
    <property type="taxonomic scope" value="Eukaryota"/>
</dbReference>
<dbReference type="STRING" id="1076935.U4L8J4"/>
<dbReference type="CDD" id="cd06257">
    <property type="entry name" value="DnaJ"/>
    <property type="match status" value="1"/>
</dbReference>
<gene>
    <name evidence="3" type="ORF">PCON_13818</name>
</gene>
<dbReference type="InterPro" id="IPR050817">
    <property type="entry name" value="DjlA_DnaK_co-chaperone"/>
</dbReference>
<organism evidence="3 4">
    <name type="scientific">Pyronema omphalodes (strain CBS 100304)</name>
    <name type="common">Pyronema confluens</name>
    <dbReference type="NCBI Taxonomy" id="1076935"/>
    <lineage>
        <taxon>Eukaryota</taxon>
        <taxon>Fungi</taxon>
        <taxon>Dikarya</taxon>
        <taxon>Ascomycota</taxon>
        <taxon>Pezizomycotina</taxon>
        <taxon>Pezizomycetes</taxon>
        <taxon>Pezizales</taxon>
        <taxon>Pyronemataceae</taxon>
        <taxon>Pyronema</taxon>
    </lineage>
</organism>